<gene>
    <name evidence="2" type="ORF">KTN04_05120</name>
</gene>
<dbReference type="Pfam" id="PF03993">
    <property type="entry name" value="DUF349"/>
    <property type="match status" value="3"/>
</dbReference>
<organism evidence="2 3">
    <name type="scientific">Marinobacterium weihaiense</name>
    <dbReference type="NCBI Taxonomy" id="2851016"/>
    <lineage>
        <taxon>Bacteria</taxon>
        <taxon>Pseudomonadati</taxon>
        <taxon>Pseudomonadota</taxon>
        <taxon>Gammaproteobacteria</taxon>
        <taxon>Oceanospirillales</taxon>
        <taxon>Oceanospirillaceae</taxon>
        <taxon>Marinobacterium</taxon>
    </lineage>
</organism>
<dbReference type="RefSeq" id="WP_217334142.1">
    <property type="nucleotide sequence ID" value="NZ_JAHQZT010000005.1"/>
</dbReference>
<evidence type="ECO:0000313" key="2">
    <source>
        <dbReference type="EMBL" id="MBV0932714.1"/>
    </source>
</evidence>
<accession>A0ABS6M8V3</accession>
<dbReference type="EMBL" id="JAHQZT010000005">
    <property type="protein sequence ID" value="MBV0932714.1"/>
    <property type="molecule type" value="Genomic_DNA"/>
</dbReference>
<evidence type="ECO:0000256" key="1">
    <source>
        <dbReference type="SAM" id="Coils"/>
    </source>
</evidence>
<dbReference type="InterPro" id="IPR007139">
    <property type="entry name" value="DUF349"/>
</dbReference>
<protein>
    <submittedName>
        <fullName evidence="2">DUF349 domain-containing protein</fullName>
    </submittedName>
</protein>
<feature type="coiled-coil region" evidence="1">
    <location>
        <begin position="328"/>
        <end position="422"/>
    </location>
</feature>
<keyword evidence="3" id="KW-1185">Reference proteome</keyword>
<comment type="caution">
    <text evidence="2">The sequence shown here is derived from an EMBL/GenBank/DDBJ whole genome shotgun (WGS) entry which is preliminary data.</text>
</comment>
<reference evidence="2 3" key="1">
    <citation type="submission" date="2021-06" db="EMBL/GenBank/DDBJ databases">
        <title>Bacterium isolated from marine sediment.</title>
        <authorList>
            <person name="Zhu K.-L."/>
            <person name="Du Z.-J."/>
            <person name="Liang Q.-Y."/>
        </authorList>
    </citation>
    <scope>NUCLEOTIDE SEQUENCE [LARGE SCALE GENOMIC DNA]</scope>
    <source>
        <strain evidence="2 3">A346</strain>
    </source>
</reference>
<evidence type="ECO:0000313" key="3">
    <source>
        <dbReference type="Proteomes" id="UP000755551"/>
    </source>
</evidence>
<sequence>MFANLFKPKWRHSDPDVRASAVHKLQPDHPEQAVILRQLALNDSNPQVRLSAVRRLSDTDSLLQVLQQSSDPDIRYQAGLRVSECLDSHNNLSELTRLLEQIDDTDARTQIIIHTRSPHIESQTLNSIDDEKVLMEIALNARLADIRKEAASRIFDTDLLEEIQRASRGRDKTVHRISRDKLNQLREHARQAAEQQERRLQLLEQLEQLTLTEDTQYLQARVQALYQDWQQLDKAAADDQQRFDQLYTRVKQRLQEQADAEAYVRRQQAERAARDAHSRALQSELTERLNTLPASANTLETALNTLDADWQALELPQDSDTARRWQADMHQARQLQQAQARLEQHQDEIESLLTAEQDTEQLRPLRRLLSSLDWPKALVQPESLQKLNTLQQQLKQKQDQLRQEARQHSDEVARQLDTLESALDTGHQVEADRLHGRLAQHMERLNGLLPDTLEARFRTLNARLAELHDWQGFAAAGKKEALCEQMEALVGVDMQPQPLADRIRALQQEWKQVDATDPVHSQKLWKRFHDAGEKAYAPCQAWFGSQRKQREFNLAQRQQICDQLALYLEQMDWSQADWPAVEAVSRTAREEWRTFTPVDRAPGKPLQQQFNALLRDLDQHIKHHRQQCADIKEALIARAAELAEQDDAQTAAQEAKQLQQQWKAAGPTFRSRERALWQAFREHCDMIFARLKHQRREQAANERKQVKEAARQPLSNTAVDALQRLALLAEQAEEELATQGSSDTLAALLTQAITGPSPGAVWRELIGQRLEAIRLISAGNRSIEEQLMISERQARELCIRLEILLGHPSPEEDEALRMEYQMERLSQALAQQDDEPTPAALQALELEWLTLPFAWQFTELHERFVQLLQPA</sequence>
<proteinExistence type="predicted"/>
<name>A0ABS6M8V3_9GAMM</name>
<keyword evidence="1" id="KW-0175">Coiled coil</keyword>
<dbReference type="Proteomes" id="UP000755551">
    <property type="component" value="Unassembled WGS sequence"/>
</dbReference>
<feature type="coiled-coil region" evidence="1">
    <location>
        <begin position="179"/>
        <end position="212"/>
    </location>
</feature>